<gene>
    <name evidence="3" type="ORF">J3998_07825</name>
</gene>
<evidence type="ECO:0000256" key="2">
    <source>
        <dbReference type="SAM" id="MobiDB-lite"/>
    </source>
</evidence>
<keyword evidence="4" id="KW-1185">Reference proteome</keyword>
<feature type="region of interest" description="Disordered" evidence="2">
    <location>
        <begin position="76"/>
        <end position="96"/>
    </location>
</feature>
<keyword evidence="1" id="KW-0175">Coiled coil</keyword>
<organism evidence="3 4">
    <name type="scientific">Thiomicrorhabdus marina</name>
    <dbReference type="NCBI Taxonomy" id="2818442"/>
    <lineage>
        <taxon>Bacteria</taxon>
        <taxon>Pseudomonadati</taxon>
        <taxon>Pseudomonadota</taxon>
        <taxon>Gammaproteobacteria</taxon>
        <taxon>Thiotrichales</taxon>
        <taxon>Piscirickettsiaceae</taxon>
        <taxon>Thiomicrorhabdus</taxon>
    </lineage>
</organism>
<evidence type="ECO:0000256" key="1">
    <source>
        <dbReference type="SAM" id="Coils"/>
    </source>
</evidence>
<name>A0ABS3Q579_9GAMM</name>
<dbReference type="EMBL" id="JAGETV010000012">
    <property type="protein sequence ID" value="MBO1927485.1"/>
    <property type="molecule type" value="Genomic_DNA"/>
</dbReference>
<proteinExistence type="predicted"/>
<evidence type="ECO:0000313" key="4">
    <source>
        <dbReference type="Proteomes" id="UP000664835"/>
    </source>
</evidence>
<dbReference type="Proteomes" id="UP000664835">
    <property type="component" value="Unassembled WGS sequence"/>
</dbReference>
<feature type="coiled-coil region" evidence="1">
    <location>
        <begin position="102"/>
        <end position="129"/>
    </location>
</feature>
<reference evidence="3 4" key="1">
    <citation type="submission" date="2021-03" db="EMBL/GenBank/DDBJ databases">
        <title>Thiomicrorhabdus sp.nov.,novel sulfur-oxidizing bacteria isolated from coastal sediment.</title>
        <authorList>
            <person name="Liu X."/>
        </authorList>
    </citation>
    <scope>NUCLEOTIDE SEQUENCE [LARGE SCALE GENOMIC DNA]</scope>
    <source>
        <strain evidence="3 4">6S2-11</strain>
    </source>
</reference>
<accession>A0ABS3Q579</accession>
<sequence>MDATVSSVKGSFEEAIKRSLDVLIDANKPFSQKDVINGAKFRDGSRVGKTTLYKKDQQTSEYVYASLLRDIKNAVDDAKSSPTKKKNASGKAMSPEQLRLENNSLKDENSRLTDAVVEQESQLKRLKSVESIDNNLVKKLELQVYLANAILLRTVHQSSRAYSQAKKIVERLEVKYRGTAEIKSVEKELNSLLQNISHSSLYHFQGKF</sequence>
<comment type="caution">
    <text evidence="3">The sequence shown here is derived from an EMBL/GenBank/DDBJ whole genome shotgun (WGS) entry which is preliminary data.</text>
</comment>
<dbReference type="RefSeq" id="WP_208149632.1">
    <property type="nucleotide sequence ID" value="NZ_JAGETV010000012.1"/>
</dbReference>
<evidence type="ECO:0000313" key="3">
    <source>
        <dbReference type="EMBL" id="MBO1927485.1"/>
    </source>
</evidence>
<protein>
    <submittedName>
        <fullName evidence="3">Uncharacterized protein</fullName>
    </submittedName>
</protein>